<organism evidence="8 9">
    <name type="scientific">Piscinibacter gummiphilus</name>
    <dbReference type="NCBI Taxonomy" id="946333"/>
    <lineage>
        <taxon>Bacteria</taxon>
        <taxon>Pseudomonadati</taxon>
        <taxon>Pseudomonadota</taxon>
        <taxon>Betaproteobacteria</taxon>
        <taxon>Burkholderiales</taxon>
        <taxon>Sphaerotilaceae</taxon>
        <taxon>Piscinibacter</taxon>
    </lineage>
</organism>
<dbReference type="PROSITE" id="PS51007">
    <property type="entry name" value="CYTC"/>
    <property type="match status" value="1"/>
</dbReference>
<keyword evidence="2 6" id="KW-0349">Heme</keyword>
<evidence type="ECO:0000313" key="9">
    <source>
        <dbReference type="Proteomes" id="UP001303946"/>
    </source>
</evidence>
<dbReference type="InterPro" id="IPR036909">
    <property type="entry name" value="Cyt_c-like_dom_sf"/>
</dbReference>
<dbReference type="InterPro" id="IPR009056">
    <property type="entry name" value="Cyt_c-like_dom"/>
</dbReference>
<dbReference type="Proteomes" id="UP001303946">
    <property type="component" value="Chromosome"/>
</dbReference>
<dbReference type="Pfam" id="PF13442">
    <property type="entry name" value="Cytochrome_CBB3"/>
    <property type="match status" value="1"/>
</dbReference>
<evidence type="ECO:0000256" key="4">
    <source>
        <dbReference type="ARBA" id="ARBA00022982"/>
    </source>
</evidence>
<sequence length="98" mass="10095">MAAAALAAASLGAQADDREAGRKLFTSGAAPSCATCHTLRDAGATGEIGPVLDELKPDEARVVQALRNGLGVMPSFRDKLSDNEIALLARYVSQVAGR</sequence>
<keyword evidence="5 6" id="KW-0408">Iron</keyword>
<evidence type="ECO:0000259" key="7">
    <source>
        <dbReference type="PROSITE" id="PS51007"/>
    </source>
</evidence>
<proteinExistence type="predicted"/>
<accession>A0ABZ0D6P6</accession>
<evidence type="ECO:0000256" key="5">
    <source>
        <dbReference type="ARBA" id="ARBA00023004"/>
    </source>
</evidence>
<keyword evidence="1" id="KW-0813">Transport</keyword>
<keyword evidence="3 6" id="KW-0479">Metal-binding</keyword>
<protein>
    <submittedName>
        <fullName evidence="8">Cytochrome c</fullName>
    </submittedName>
</protein>
<dbReference type="EMBL" id="CP136336">
    <property type="protein sequence ID" value="WOB11040.1"/>
    <property type="molecule type" value="Genomic_DNA"/>
</dbReference>
<dbReference type="InterPro" id="IPR008168">
    <property type="entry name" value="Cyt_C_IC"/>
</dbReference>
<dbReference type="PRINTS" id="PR00605">
    <property type="entry name" value="CYTCHROMECIC"/>
</dbReference>
<dbReference type="SUPFAM" id="SSF46626">
    <property type="entry name" value="Cytochrome c"/>
    <property type="match status" value="1"/>
</dbReference>
<reference evidence="8 9" key="1">
    <citation type="submission" date="2023-10" db="EMBL/GenBank/DDBJ databases">
        <title>Bacteria for the degradation of biodegradable plastic PBAT(Polybutylene adipate terephthalate).</title>
        <authorList>
            <person name="Weon H.-Y."/>
            <person name="Yeon J."/>
        </authorList>
    </citation>
    <scope>NUCLEOTIDE SEQUENCE [LARGE SCALE GENOMIC DNA]</scope>
    <source>
        <strain evidence="8 9">SBD 7-3</strain>
    </source>
</reference>
<dbReference type="Gene3D" id="1.10.760.10">
    <property type="entry name" value="Cytochrome c-like domain"/>
    <property type="match status" value="1"/>
</dbReference>
<evidence type="ECO:0000313" key="8">
    <source>
        <dbReference type="EMBL" id="WOB11040.1"/>
    </source>
</evidence>
<name>A0ABZ0D6P6_9BURK</name>
<evidence type="ECO:0000256" key="3">
    <source>
        <dbReference type="ARBA" id="ARBA00022723"/>
    </source>
</evidence>
<evidence type="ECO:0000256" key="1">
    <source>
        <dbReference type="ARBA" id="ARBA00022448"/>
    </source>
</evidence>
<gene>
    <name evidence="8" type="ORF">RXV79_15230</name>
</gene>
<evidence type="ECO:0000256" key="6">
    <source>
        <dbReference type="PROSITE-ProRule" id="PRU00433"/>
    </source>
</evidence>
<keyword evidence="9" id="KW-1185">Reference proteome</keyword>
<evidence type="ECO:0000256" key="2">
    <source>
        <dbReference type="ARBA" id="ARBA00022617"/>
    </source>
</evidence>
<keyword evidence="4" id="KW-0249">Electron transport</keyword>
<feature type="domain" description="Cytochrome c" evidence="7">
    <location>
        <begin position="16"/>
        <end position="96"/>
    </location>
</feature>